<reference evidence="6 7" key="2">
    <citation type="submission" date="2019-01" db="EMBL/GenBank/DDBJ databases">
        <title>The decoding of complex shrimp genome reveals the adaptation for benthos swimmer, frequently molting mechanism and breeding impact on genome.</title>
        <authorList>
            <person name="Sun Y."/>
            <person name="Gao Y."/>
            <person name="Yu Y."/>
        </authorList>
    </citation>
    <scope>NUCLEOTIDE SEQUENCE [LARGE SCALE GENOMIC DNA]</scope>
    <source>
        <tissue evidence="6">Muscle</tissue>
    </source>
</reference>
<evidence type="ECO:0000256" key="2">
    <source>
        <dbReference type="ARBA" id="ARBA00010790"/>
    </source>
</evidence>
<evidence type="ECO:0000313" key="7">
    <source>
        <dbReference type="Proteomes" id="UP000283509"/>
    </source>
</evidence>
<dbReference type="Gene3D" id="3.30.560.10">
    <property type="entry name" value="Glucose Oxidase, domain 3"/>
    <property type="match status" value="1"/>
</dbReference>
<dbReference type="STRING" id="6689.A0A423TY44"/>
<dbReference type="PROSITE" id="PS00624">
    <property type="entry name" value="GMC_OXRED_2"/>
    <property type="match status" value="1"/>
</dbReference>
<dbReference type="InterPro" id="IPR012132">
    <property type="entry name" value="GMC_OxRdtase"/>
</dbReference>
<keyword evidence="3" id="KW-0285">Flavoprotein</keyword>
<name>A0A423TY44_PENVA</name>
<evidence type="ECO:0000256" key="4">
    <source>
        <dbReference type="ARBA" id="ARBA00022827"/>
    </source>
</evidence>
<dbReference type="PANTHER" id="PTHR11552:SF147">
    <property type="entry name" value="CHOLINE DEHYDROGENASE, MITOCHONDRIAL"/>
    <property type="match status" value="1"/>
</dbReference>
<dbReference type="SUPFAM" id="SSF54373">
    <property type="entry name" value="FAD-linked reductases, C-terminal domain"/>
    <property type="match status" value="1"/>
</dbReference>
<evidence type="ECO:0000259" key="5">
    <source>
        <dbReference type="PROSITE" id="PS00624"/>
    </source>
</evidence>
<protein>
    <submittedName>
        <fullName evidence="6">Alcohol dehydrogenase</fullName>
    </submittedName>
</protein>
<evidence type="ECO:0000256" key="1">
    <source>
        <dbReference type="ARBA" id="ARBA00001974"/>
    </source>
</evidence>
<comment type="similarity">
    <text evidence="2">Belongs to the GMC oxidoreductase family.</text>
</comment>
<dbReference type="InterPro" id="IPR036188">
    <property type="entry name" value="FAD/NAD-bd_sf"/>
</dbReference>
<keyword evidence="7" id="KW-1185">Reference proteome</keyword>
<reference evidence="6 7" key="1">
    <citation type="submission" date="2018-04" db="EMBL/GenBank/DDBJ databases">
        <authorList>
            <person name="Zhang X."/>
            <person name="Yuan J."/>
            <person name="Li F."/>
            <person name="Xiang J."/>
        </authorList>
    </citation>
    <scope>NUCLEOTIDE SEQUENCE [LARGE SCALE GENOMIC DNA]</scope>
    <source>
        <tissue evidence="6">Muscle</tissue>
    </source>
</reference>
<dbReference type="PANTHER" id="PTHR11552">
    <property type="entry name" value="GLUCOSE-METHANOL-CHOLINE GMC OXIDOREDUCTASE"/>
    <property type="match status" value="1"/>
</dbReference>
<dbReference type="Pfam" id="PF05199">
    <property type="entry name" value="GMC_oxred_C"/>
    <property type="match status" value="1"/>
</dbReference>
<dbReference type="OrthoDB" id="269227at2759"/>
<comment type="cofactor">
    <cofactor evidence="1">
        <name>FAD</name>
        <dbReference type="ChEBI" id="CHEBI:57692"/>
    </cofactor>
</comment>
<dbReference type="GO" id="GO:0016614">
    <property type="term" value="F:oxidoreductase activity, acting on CH-OH group of donors"/>
    <property type="evidence" value="ECO:0007669"/>
    <property type="project" value="InterPro"/>
</dbReference>
<dbReference type="AlphaFoldDB" id="A0A423TY44"/>
<dbReference type="Proteomes" id="UP000283509">
    <property type="component" value="Unassembled WGS sequence"/>
</dbReference>
<comment type="caution">
    <text evidence="6">The sequence shown here is derived from an EMBL/GenBank/DDBJ whole genome shotgun (WGS) entry which is preliminary data.</text>
</comment>
<dbReference type="EMBL" id="QCYY01000988">
    <property type="protein sequence ID" value="ROT81370.1"/>
    <property type="molecule type" value="Genomic_DNA"/>
</dbReference>
<dbReference type="SUPFAM" id="SSF51905">
    <property type="entry name" value="FAD/NAD(P)-binding domain"/>
    <property type="match status" value="1"/>
</dbReference>
<dbReference type="InterPro" id="IPR007867">
    <property type="entry name" value="GMC_OxRtase_C"/>
</dbReference>
<keyword evidence="4" id="KW-0274">FAD</keyword>
<evidence type="ECO:0000256" key="3">
    <source>
        <dbReference type="ARBA" id="ARBA00022630"/>
    </source>
</evidence>
<gene>
    <name evidence="6" type="ORF">C7M84_025482</name>
</gene>
<sequence>MKKYKTALAKREVIVCGGTISSPQILMLSGIGPARHLQEHNIPVVADLPGVGQNFQDHASLYGLTWTTTKGTSLSLLTLANPFSLKEYIFRRRGPLSAPYAIEAHAWIPAEEGDPLWPEVQFLFIAGTEYDTKDSPSPPKLYYKYFTPIMGQEGFSISPMLTRAKSRGSITLQSNNPKDPPVIDPNYLSHPDDVKNIIRGIKFAHEVAKTPAMQEYGTRFHDKPLPGCEHEVFATDAYWECFARAFTGQTYHPAGTCKMGPVSDPYSVVDHRLRVRGVSGLRVVDASIMPLIVSTNTNAASIMIGERGADFIKQEWGVV</sequence>
<accession>A0A423TY44</accession>
<proteinExistence type="inferred from homology"/>
<feature type="domain" description="Glucose-methanol-choline oxidoreductase N-terminal" evidence="5">
    <location>
        <begin position="18"/>
        <end position="32"/>
    </location>
</feature>
<dbReference type="Gene3D" id="3.50.50.60">
    <property type="entry name" value="FAD/NAD(P)-binding domain"/>
    <property type="match status" value="1"/>
</dbReference>
<evidence type="ECO:0000313" key="6">
    <source>
        <dbReference type="EMBL" id="ROT81370.1"/>
    </source>
</evidence>
<dbReference type="Pfam" id="PF00732">
    <property type="entry name" value="GMC_oxred_N"/>
    <property type="match status" value="1"/>
</dbReference>
<organism evidence="6 7">
    <name type="scientific">Penaeus vannamei</name>
    <name type="common">Whiteleg shrimp</name>
    <name type="synonym">Litopenaeus vannamei</name>
    <dbReference type="NCBI Taxonomy" id="6689"/>
    <lineage>
        <taxon>Eukaryota</taxon>
        <taxon>Metazoa</taxon>
        <taxon>Ecdysozoa</taxon>
        <taxon>Arthropoda</taxon>
        <taxon>Crustacea</taxon>
        <taxon>Multicrustacea</taxon>
        <taxon>Malacostraca</taxon>
        <taxon>Eumalacostraca</taxon>
        <taxon>Eucarida</taxon>
        <taxon>Decapoda</taxon>
        <taxon>Dendrobranchiata</taxon>
        <taxon>Penaeoidea</taxon>
        <taxon>Penaeidae</taxon>
        <taxon>Penaeus</taxon>
    </lineage>
</organism>
<dbReference type="GO" id="GO:0050660">
    <property type="term" value="F:flavin adenine dinucleotide binding"/>
    <property type="evidence" value="ECO:0007669"/>
    <property type="project" value="InterPro"/>
</dbReference>
<dbReference type="InterPro" id="IPR000172">
    <property type="entry name" value="GMC_OxRdtase_N"/>
</dbReference>